<dbReference type="EMBL" id="LSYS01006159">
    <property type="protein sequence ID" value="OPJ75736.1"/>
    <property type="molecule type" value="Genomic_DNA"/>
</dbReference>
<sequence>MLLTDVQTGTLLAAIEEMTGTGSTAPLFRKFHMSRNAASFRKTTPASQETCYPDIKLTQRLDLKPLHMEAFRPAMGDFLLTQVPQP</sequence>
<name>A0A1V4JU44_PATFA</name>
<comment type="caution">
    <text evidence="1">The sequence shown here is derived from an EMBL/GenBank/DDBJ whole genome shotgun (WGS) entry which is preliminary data.</text>
</comment>
<evidence type="ECO:0000313" key="1">
    <source>
        <dbReference type="EMBL" id="OPJ75736.1"/>
    </source>
</evidence>
<proteinExistence type="predicted"/>
<reference evidence="1 2" key="1">
    <citation type="submission" date="2016-02" db="EMBL/GenBank/DDBJ databases">
        <title>Band-tailed pigeon sequencing and assembly.</title>
        <authorList>
            <person name="Soares A.E."/>
            <person name="Novak B.J."/>
            <person name="Rice E.S."/>
            <person name="O'Connell B."/>
            <person name="Chang D."/>
            <person name="Weber S."/>
            <person name="Shapiro B."/>
        </authorList>
    </citation>
    <scope>NUCLEOTIDE SEQUENCE [LARGE SCALE GENOMIC DNA]</scope>
    <source>
        <strain evidence="1">BTP2013</strain>
        <tissue evidence="1">Blood</tissue>
    </source>
</reference>
<accession>A0A1V4JU44</accession>
<organism evidence="1 2">
    <name type="scientific">Patagioenas fasciata monilis</name>
    <dbReference type="NCBI Taxonomy" id="372326"/>
    <lineage>
        <taxon>Eukaryota</taxon>
        <taxon>Metazoa</taxon>
        <taxon>Chordata</taxon>
        <taxon>Craniata</taxon>
        <taxon>Vertebrata</taxon>
        <taxon>Euteleostomi</taxon>
        <taxon>Archelosauria</taxon>
        <taxon>Archosauria</taxon>
        <taxon>Dinosauria</taxon>
        <taxon>Saurischia</taxon>
        <taxon>Theropoda</taxon>
        <taxon>Coelurosauria</taxon>
        <taxon>Aves</taxon>
        <taxon>Neognathae</taxon>
        <taxon>Neoaves</taxon>
        <taxon>Columbimorphae</taxon>
        <taxon>Columbiformes</taxon>
        <taxon>Columbidae</taxon>
        <taxon>Patagioenas</taxon>
    </lineage>
</organism>
<protein>
    <submittedName>
        <fullName evidence="1">Uncharacterized protein</fullName>
    </submittedName>
</protein>
<gene>
    <name evidence="1" type="ORF">AV530_011916</name>
</gene>
<dbReference type="AlphaFoldDB" id="A0A1V4JU44"/>
<dbReference type="Proteomes" id="UP000190648">
    <property type="component" value="Unassembled WGS sequence"/>
</dbReference>
<evidence type="ECO:0000313" key="2">
    <source>
        <dbReference type="Proteomes" id="UP000190648"/>
    </source>
</evidence>
<keyword evidence="2" id="KW-1185">Reference proteome</keyword>